<evidence type="ECO:0000313" key="8">
    <source>
        <dbReference type="Proteomes" id="UP000199021"/>
    </source>
</evidence>
<keyword evidence="3 6" id="KW-0812">Transmembrane</keyword>
<dbReference type="InParanoid" id="A0A1H9K4E2"/>
<dbReference type="Pfam" id="PF03741">
    <property type="entry name" value="TerC"/>
    <property type="match status" value="1"/>
</dbReference>
<proteinExistence type="inferred from homology"/>
<feature type="transmembrane region" description="Helical" evidence="6">
    <location>
        <begin position="86"/>
        <end position="107"/>
    </location>
</feature>
<feature type="transmembrane region" description="Helical" evidence="6">
    <location>
        <begin position="237"/>
        <end position="254"/>
    </location>
</feature>
<dbReference type="AlphaFoldDB" id="A0A1H9K4E2"/>
<dbReference type="PANTHER" id="PTHR30238">
    <property type="entry name" value="MEMBRANE BOUND PREDICTED REDOX MODULATOR"/>
    <property type="match status" value="1"/>
</dbReference>
<dbReference type="STRING" id="478744.SAMN05444359_11990"/>
<dbReference type="GO" id="GO:0016020">
    <property type="term" value="C:membrane"/>
    <property type="evidence" value="ECO:0007669"/>
    <property type="project" value="UniProtKB-SubCell"/>
</dbReference>
<evidence type="ECO:0000256" key="3">
    <source>
        <dbReference type="ARBA" id="ARBA00022692"/>
    </source>
</evidence>
<keyword evidence="5 6" id="KW-0472">Membrane</keyword>
<feature type="transmembrane region" description="Helical" evidence="6">
    <location>
        <begin position="164"/>
        <end position="187"/>
    </location>
</feature>
<comment type="similarity">
    <text evidence="2">Belongs to the TerC family.</text>
</comment>
<evidence type="ECO:0000256" key="5">
    <source>
        <dbReference type="ARBA" id="ARBA00023136"/>
    </source>
</evidence>
<feature type="transmembrane region" description="Helical" evidence="6">
    <location>
        <begin position="199"/>
        <end position="217"/>
    </location>
</feature>
<dbReference type="OrthoDB" id="9805314at2"/>
<dbReference type="Proteomes" id="UP000199021">
    <property type="component" value="Unassembled WGS sequence"/>
</dbReference>
<protein>
    <submittedName>
        <fullName evidence="7">Membrane protein TerC, possibly involved in tellurium resistance</fullName>
    </submittedName>
</protein>
<feature type="transmembrane region" description="Helical" evidence="6">
    <location>
        <begin position="53"/>
        <end position="74"/>
    </location>
</feature>
<evidence type="ECO:0000256" key="1">
    <source>
        <dbReference type="ARBA" id="ARBA00004141"/>
    </source>
</evidence>
<dbReference type="RefSeq" id="WP_090170558.1">
    <property type="nucleotide sequence ID" value="NZ_FOFB01000019.1"/>
</dbReference>
<feature type="transmembrane region" description="Helical" evidence="6">
    <location>
        <begin position="12"/>
        <end position="32"/>
    </location>
</feature>
<evidence type="ECO:0000256" key="4">
    <source>
        <dbReference type="ARBA" id="ARBA00022989"/>
    </source>
</evidence>
<dbReference type="InterPro" id="IPR005496">
    <property type="entry name" value="Integral_membrane_TerC"/>
</dbReference>
<keyword evidence="8" id="KW-1185">Reference proteome</keyword>
<dbReference type="EMBL" id="FOFB01000019">
    <property type="protein sequence ID" value="SEQ94116.1"/>
    <property type="molecule type" value="Genomic_DNA"/>
</dbReference>
<organism evidence="7 8">
    <name type="scientific">Neolewinella agarilytica</name>
    <dbReference type="NCBI Taxonomy" id="478744"/>
    <lineage>
        <taxon>Bacteria</taxon>
        <taxon>Pseudomonadati</taxon>
        <taxon>Bacteroidota</taxon>
        <taxon>Saprospiria</taxon>
        <taxon>Saprospirales</taxon>
        <taxon>Lewinellaceae</taxon>
        <taxon>Neolewinella</taxon>
    </lineage>
</organism>
<evidence type="ECO:0000256" key="6">
    <source>
        <dbReference type="SAM" id="Phobius"/>
    </source>
</evidence>
<feature type="transmembrane region" description="Helical" evidence="6">
    <location>
        <begin position="138"/>
        <end position="158"/>
    </location>
</feature>
<name>A0A1H9K4E2_9BACT</name>
<accession>A0A1H9K4E2</accession>
<sequence>MFDIPDFGSGAVWLSLLTLTFLEIVLGIDNIIFISIASDKLKSEADRKRATNIGLILAMVLRIVLLFGVSILVAMEEPWFSFDWGWAAGGFSGQSLILIAGGIFLLYKSTSEIRHKLEGEEDHAGAGAGKGGATLTSVVVQITIINIVFSFDSILTAVGMTNGLYGALIVMIIAVVVSVLIMMLFAVPVGNFVNKNPTVQMLGLAFLILIGFMLIAEGAHLGDLVVFDSHVGTVPKGYLYFAIAFSLMVEFLNMRIRPGKKSKHVELNTYAAEEAAAQKEG</sequence>
<dbReference type="PANTHER" id="PTHR30238:SF4">
    <property type="entry name" value="SLL1022 PROTEIN"/>
    <property type="match status" value="1"/>
</dbReference>
<dbReference type="FunCoup" id="A0A1H9K4E2">
    <property type="interactions" value="222"/>
</dbReference>
<evidence type="ECO:0000256" key="2">
    <source>
        <dbReference type="ARBA" id="ARBA00007511"/>
    </source>
</evidence>
<comment type="subcellular location">
    <subcellularLocation>
        <location evidence="1">Membrane</location>
        <topology evidence="1">Multi-pass membrane protein</topology>
    </subcellularLocation>
</comment>
<gene>
    <name evidence="7" type="ORF">SAMN05444359_11990</name>
</gene>
<evidence type="ECO:0000313" key="7">
    <source>
        <dbReference type="EMBL" id="SEQ94116.1"/>
    </source>
</evidence>
<reference evidence="8" key="1">
    <citation type="submission" date="2016-10" db="EMBL/GenBank/DDBJ databases">
        <authorList>
            <person name="Varghese N."/>
            <person name="Submissions S."/>
        </authorList>
    </citation>
    <scope>NUCLEOTIDE SEQUENCE [LARGE SCALE GENOMIC DNA]</scope>
    <source>
        <strain evidence="8">DSM 24740</strain>
    </source>
</reference>
<keyword evidence="4 6" id="KW-1133">Transmembrane helix</keyword>